<dbReference type="PANTHER" id="PTHR11782:SF127">
    <property type="entry name" value="NTPASE, ISOFORM F"/>
    <property type="match status" value="1"/>
</dbReference>
<feature type="compositionally biased region" description="Low complexity" evidence="6">
    <location>
        <begin position="16"/>
        <end position="31"/>
    </location>
</feature>
<proteinExistence type="inferred from homology"/>
<keyword evidence="9" id="KW-1185">Reference proteome</keyword>
<dbReference type="FunFam" id="3.30.420.40:FF:000052">
    <property type="entry name" value="Ectonucleoside triphosphate diphosphohydrolase 5"/>
    <property type="match status" value="1"/>
</dbReference>
<evidence type="ECO:0000256" key="7">
    <source>
        <dbReference type="SAM" id="Phobius"/>
    </source>
</evidence>
<dbReference type="Proteomes" id="UP000198287">
    <property type="component" value="Unassembled WGS sequence"/>
</dbReference>
<evidence type="ECO:0000256" key="5">
    <source>
        <dbReference type="PIRSR" id="PIRSR600407-2"/>
    </source>
</evidence>
<accession>A0A226EP10</accession>
<dbReference type="PANTHER" id="PTHR11782">
    <property type="entry name" value="ADENOSINE/GUANOSINE DIPHOSPHATASE"/>
    <property type="match status" value="1"/>
</dbReference>
<dbReference type="Gene3D" id="3.30.420.40">
    <property type="match status" value="1"/>
</dbReference>
<protein>
    <recommendedName>
        <fullName evidence="3">nucleoside diphosphate phosphatase</fullName>
        <ecNumber evidence="3">3.6.1.6</ecNumber>
    </recommendedName>
</protein>
<dbReference type="EC" id="3.6.1.6" evidence="3"/>
<keyword evidence="5" id="KW-0067">ATP-binding</keyword>
<evidence type="ECO:0000256" key="1">
    <source>
        <dbReference type="ARBA" id="ARBA00009283"/>
    </source>
</evidence>
<comment type="caution">
    <text evidence="8">The sequence shown here is derived from an EMBL/GenBank/DDBJ whole genome shotgun (WGS) entry which is preliminary data.</text>
</comment>
<evidence type="ECO:0000256" key="2">
    <source>
        <dbReference type="ARBA" id="ARBA00022801"/>
    </source>
</evidence>
<dbReference type="GO" id="GO:0017110">
    <property type="term" value="F:nucleoside diphosphate phosphatase activity"/>
    <property type="evidence" value="ECO:0007669"/>
    <property type="project" value="UniProtKB-EC"/>
</dbReference>
<feature type="active site" description="Proton acceptor" evidence="4">
    <location>
        <position position="221"/>
    </location>
</feature>
<feature type="compositionally biased region" description="Basic and acidic residues" evidence="6">
    <location>
        <begin position="1"/>
        <end position="15"/>
    </location>
</feature>
<evidence type="ECO:0000313" key="8">
    <source>
        <dbReference type="EMBL" id="OXA59020.1"/>
    </source>
</evidence>
<feature type="transmembrane region" description="Helical" evidence="7">
    <location>
        <begin position="53"/>
        <end position="70"/>
    </location>
</feature>
<comment type="similarity">
    <text evidence="1">Belongs to the GDA1/CD39 NTPase family.</text>
</comment>
<dbReference type="OMA" id="WTCRIKE"/>
<dbReference type="EMBL" id="LNIX01000002">
    <property type="protein sequence ID" value="OXA59020.1"/>
    <property type="molecule type" value="Genomic_DNA"/>
</dbReference>
<dbReference type="GO" id="GO:0005524">
    <property type="term" value="F:ATP binding"/>
    <property type="evidence" value="ECO:0007669"/>
    <property type="project" value="UniProtKB-KW"/>
</dbReference>
<keyword evidence="7" id="KW-0812">Transmembrane</keyword>
<dbReference type="CDD" id="cd24046">
    <property type="entry name" value="ASKHA_NBD_NTPDase5-like"/>
    <property type="match status" value="1"/>
</dbReference>
<sequence>MTNSEEVHLRSREKSSGSSGFGASSNGESSSKLNTKDKMKRVPGGGRPRNRKVVIGGLLVLALLAWMFLFNGSSTPMHSVGWLDENVYLRFGLNKEVYAVVLDAGSTGTRVLAFAFHQSVHDNNLKLKDELFHEVKPGLSSYSDDPQAGADSVKQLLSRAKIFIPQEHWAKTPVSLKATAGLRLLPKAKADAILEAVSNVIKSIGFHATEDSVGIMDGVDEGIFSWFTVNFLLDRIGGPVSKTVAALDLGGGSTQITVASSPGTIEFLPSEDIQNISLFHQQVPLYTHSYLGLGLQAVRKAVLSANQTNPESTVLESVCVNPVVSREWTYGGVTYTMKGVQTGKFEKVQYNGFARKEAVADWDECYKVIVKIIEEKGVIKPKDLNRQIVVISYFFERAAEAGLVDPLEGGKLTLQHYLDAGKLACRTVNADLPLACLDLTFMGAILHNGYGLAKSTPLLVLKKLHGHELSWALGAAYHILQNGG</sequence>
<keyword evidence="7" id="KW-0472">Membrane</keyword>
<evidence type="ECO:0000256" key="6">
    <source>
        <dbReference type="SAM" id="MobiDB-lite"/>
    </source>
</evidence>
<organism evidence="8 9">
    <name type="scientific">Folsomia candida</name>
    <name type="common">Springtail</name>
    <dbReference type="NCBI Taxonomy" id="158441"/>
    <lineage>
        <taxon>Eukaryota</taxon>
        <taxon>Metazoa</taxon>
        <taxon>Ecdysozoa</taxon>
        <taxon>Arthropoda</taxon>
        <taxon>Hexapoda</taxon>
        <taxon>Collembola</taxon>
        <taxon>Entomobryomorpha</taxon>
        <taxon>Isotomoidea</taxon>
        <taxon>Isotomidae</taxon>
        <taxon>Proisotominae</taxon>
        <taxon>Folsomia</taxon>
    </lineage>
</organism>
<dbReference type="STRING" id="158441.A0A226EP10"/>
<dbReference type="AlphaFoldDB" id="A0A226EP10"/>
<name>A0A226EP10_FOLCA</name>
<dbReference type="OrthoDB" id="6372431at2759"/>
<dbReference type="Gene3D" id="3.30.420.150">
    <property type="entry name" value="Exopolyphosphatase. Domain 2"/>
    <property type="match status" value="1"/>
</dbReference>
<keyword evidence="7" id="KW-1133">Transmembrane helix</keyword>
<evidence type="ECO:0000256" key="4">
    <source>
        <dbReference type="PIRSR" id="PIRSR600407-1"/>
    </source>
</evidence>
<keyword evidence="2 8" id="KW-0378">Hydrolase</keyword>
<evidence type="ECO:0000256" key="3">
    <source>
        <dbReference type="ARBA" id="ARBA00038863"/>
    </source>
</evidence>
<reference evidence="8 9" key="1">
    <citation type="submission" date="2015-12" db="EMBL/GenBank/DDBJ databases">
        <title>The genome of Folsomia candida.</title>
        <authorList>
            <person name="Faddeeva A."/>
            <person name="Derks M.F."/>
            <person name="Anvar Y."/>
            <person name="Smit S."/>
            <person name="Van Straalen N."/>
            <person name="Roelofs D."/>
        </authorList>
    </citation>
    <scope>NUCLEOTIDE SEQUENCE [LARGE SCALE GENOMIC DNA]</scope>
    <source>
        <strain evidence="8 9">VU population</strain>
        <tissue evidence="8">Whole body</tissue>
    </source>
</reference>
<dbReference type="Pfam" id="PF01150">
    <property type="entry name" value="GDA1_CD39"/>
    <property type="match status" value="1"/>
</dbReference>
<keyword evidence="5" id="KW-0547">Nucleotide-binding</keyword>
<feature type="region of interest" description="Disordered" evidence="6">
    <location>
        <begin position="1"/>
        <end position="48"/>
    </location>
</feature>
<evidence type="ECO:0000313" key="9">
    <source>
        <dbReference type="Proteomes" id="UP000198287"/>
    </source>
</evidence>
<dbReference type="InterPro" id="IPR000407">
    <property type="entry name" value="GDA1_CD39_NTPase"/>
</dbReference>
<gene>
    <name evidence="8" type="ORF">Fcan01_06075</name>
</gene>
<feature type="binding site" evidence="5">
    <location>
        <begin position="251"/>
        <end position="255"/>
    </location>
    <ligand>
        <name>ATP</name>
        <dbReference type="ChEBI" id="CHEBI:30616"/>
    </ligand>
</feature>